<proteinExistence type="predicted"/>
<name>A0A8J5UUJ6_9ASCO</name>
<organism evidence="1 2">
    <name type="scientific">[Candida] subhashii</name>
    <dbReference type="NCBI Taxonomy" id="561895"/>
    <lineage>
        <taxon>Eukaryota</taxon>
        <taxon>Fungi</taxon>
        <taxon>Dikarya</taxon>
        <taxon>Ascomycota</taxon>
        <taxon>Saccharomycotina</taxon>
        <taxon>Pichiomycetes</taxon>
        <taxon>Debaryomycetaceae</taxon>
        <taxon>Spathaspora</taxon>
    </lineage>
</organism>
<reference evidence="1 2" key="1">
    <citation type="journal article" date="2021" name="DNA Res.">
        <title>Genome analysis of Candida subhashii reveals its hybrid nature and dual mitochondrial genome conformations.</title>
        <authorList>
            <person name="Mixao V."/>
            <person name="Hegedusova E."/>
            <person name="Saus E."/>
            <person name="Pryszcz L.P."/>
            <person name="Cillingova A."/>
            <person name="Nosek J."/>
            <person name="Gabaldon T."/>
        </authorList>
    </citation>
    <scope>NUCLEOTIDE SEQUENCE [LARGE SCALE GENOMIC DNA]</scope>
    <source>
        <strain evidence="1 2">CBS 10753</strain>
    </source>
</reference>
<accession>A0A8J5UUJ6</accession>
<evidence type="ECO:0000313" key="1">
    <source>
        <dbReference type="EMBL" id="KAG7665942.1"/>
    </source>
</evidence>
<dbReference type="GeneID" id="73467366"/>
<protein>
    <submittedName>
        <fullName evidence="1">Uncharacterized protein</fullName>
    </submittedName>
</protein>
<gene>
    <name evidence="1" type="ORF">J8A68_000565</name>
</gene>
<comment type="caution">
    <text evidence="1">The sequence shown here is derived from an EMBL/GenBank/DDBJ whole genome shotgun (WGS) entry which is preliminary data.</text>
</comment>
<evidence type="ECO:0000313" key="2">
    <source>
        <dbReference type="Proteomes" id="UP000694255"/>
    </source>
</evidence>
<dbReference type="Proteomes" id="UP000694255">
    <property type="component" value="Unassembled WGS sequence"/>
</dbReference>
<sequence length="108" mass="12727">MSDLARVSVLANQRSEFEKIKYPMLFKMAKKSVKQINKDPIQMLKDNFDQSDDLNVTMAIIDMEIKELIAKNESSDAKGVLWITIWKFLYSKVPQDYVNNYKIYVRRT</sequence>
<keyword evidence="2" id="KW-1185">Reference proteome</keyword>
<dbReference type="RefSeq" id="XP_049266174.1">
    <property type="nucleotide sequence ID" value="XM_049409762.1"/>
</dbReference>
<dbReference type="EMBL" id="JAGSYN010000045">
    <property type="protein sequence ID" value="KAG7665942.1"/>
    <property type="molecule type" value="Genomic_DNA"/>
</dbReference>
<dbReference type="AlphaFoldDB" id="A0A8J5UUJ6"/>